<evidence type="ECO:0000256" key="4">
    <source>
        <dbReference type="ARBA" id="ARBA00022690"/>
    </source>
</evidence>
<proteinExistence type="inferred from homology"/>
<dbReference type="Gene3D" id="1.20.58.80">
    <property type="entry name" value="Phosphotransferase system, lactose/cellobiose-type IIA subunit"/>
    <property type="match status" value="1"/>
</dbReference>
<feature type="region of interest" description="Disordered" evidence="14">
    <location>
        <begin position="133"/>
        <end position="171"/>
    </location>
</feature>
<evidence type="ECO:0000256" key="7">
    <source>
        <dbReference type="ARBA" id="ARBA00022786"/>
    </source>
</evidence>
<dbReference type="GO" id="GO:0006508">
    <property type="term" value="P:proteolysis"/>
    <property type="evidence" value="ECO:0007669"/>
    <property type="project" value="UniProtKB-KW"/>
</dbReference>
<gene>
    <name evidence="16" type="ORF">KUCA_T00005063001</name>
</gene>
<protein>
    <recommendedName>
        <fullName evidence="13">Regulator of free ubiquitin chains 1</fullName>
    </recommendedName>
</protein>
<evidence type="ECO:0000256" key="9">
    <source>
        <dbReference type="ARBA" id="ARBA00022833"/>
    </source>
</evidence>
<dbReference type="GO" id="GO:0070536">
    <property type="term" value="P:protein K63-linked deubiquitination"/>
    <property type="evidence" value="ECO:0007669"/>
    <property type="project" value="InterPro"/>
</dbReference>
<reference evidence="16" key="1">
    <citation type="submission" date="2013-12" db="EMBL/GenBank/DDBJ databases">
        <authorList>
            <person name="Genoscope - CEA"/>
        </authorList>
    </citation>
    <scope>NUCLEOTIDE SEQUENCE</scope>
    <source>
        <strain evidence="16">CBS 1993</strain>
    </source>
</reference>
<dbReference type="GO" id="GO:0061578">
    <property type="term" value="F:K63-linked deubiquitinase activity"/>
    <property type="evidence" value="ECO:0007669"/>
    <property type="project" value="InterPro"/>
</dbReference>
<dbReference type="GO" id="GO:0140492">
    <property type="term" value="F:metal-dependent deubiquitinase activity"/>
    <property type="evidence" value="ECO:0007669"/>
    <property type="project" value="InterPro"/>
</dbReference>
<feature type="domain" description="MPN" evidence="15">
    <location>
        <begin position="267"/>
        <end position="396"/>
    </location>
</feature>
<feature type="compositionally biased region" description="Low complexity" evidence="14">
    <location>
        <begin position="151"/>
        <end position="163"/>
    </location>
</feature>
<keyword evidence="3" id="KW-0645">Protease</keyword>
<evidence type="ECO:0000256" key="11">
    <source>
        <dbReference type="ARBA" id="ARBA00037208"/>
    </source>
</evidence>
<keyword evidence="17" id="KW-1185">Reference proteome</keyword>
<dbReference type="Pfam" id="PF01398">
    <property type="entry name" value="JAB"/>
    <property type="match status" value="1"/>
</dbReference>
<evidence type="ECO:0000256" key="14">
    <source>
        <dbReference type="SAM" id="MobiDB-lite"/>
    </source>
</evidence>
<evidence type="ECO:0000256" key="5">
    <source>
        <dbReference type="ARBA" id="ARBA00022704"/>
    </source>
</evidence>
<reference evidence="16" key="2">
    <citation type="submission" date="2014-02" db="EMBL/GenBank/DDBJ databases">
        <title>Complete DNA sequence of /Kuraishia capsulata/ illustrates novel genomic features among budding yeasts (/Saccharomycotina/).</title>
        <authorList>
            <person name="Morales L."/>
            <person name="Noel B."/>
            <person name="Porcel B."/>
            <person name="Marcet-Houben M."/>
            <person name="Hullo M-F."/>
            <person name="Sacerdot C."/>
            <person name="Tekaia F."/>
            <person name="Leh-Louis V."/>
            <person name="Despons L."/>
            <person name="Khanna V."/>
            <person name="Aury J-M."/>
            <person name="Barbe V."/>
            <person name="Couloux A."/>
            <person name="Labadie K."/>
            <person name="Pelletier E."/>
            <person name="Souciet J-L."/>
            <person name="Boekhout T."/>
            <person name="Gabaldon T."/>
            <person name="Wincker P."/>
            <person name="Dujon B."/>
        </authorList>
    </citation>
    <scope>NUCLEOTIDE SEQUENCE</scope>
    <source>
        <strain evidence="16">CBS 1993</strain>
    </source>
</reference>
<accession>W6MQX0</accession>
<dbReference type="SMART" id="SM00232">
    <property type="entry name" value="JAB_MPN"/>
    <property type="match status" value="1"/>
</dbReference>
<keyword evidence="10" id="KW-0482">Metalloprotease</keyword>
<evidence type="ECO:0000313" key="17">
    <source>
        <dbReference type="Proteomes" id="UP000019384"/>
    </source>
</evidence>
<sequence length="443" mass="50703">MSLPRSTKELAQDASNYDYSSHTPFQMWVITSSRMLHHAHSYAVQKYYEEAYKLYVRFLNLMLTHLYSHPEIGIYKNAFSVDKTSKDGKVYGDYLRLKAKIPEIMKECENFKAIINEKHEAYLKHLSERELEAKRAAQQQQEQRQRQWDLQSSSTKPQSVSPSFKSPSDNDQKLLKSLRELGFNDKNSFNNATANIQTLPTYPVIPSYTEHRPDERFMYDLPTAKPSAPELPPKEKLDEPKTIDFTSQDELQHKTTNFTEGGSPMRTIFLPSSLQSTFLKLAKKNTSRKLETCGMLCGKLSRNAYFVTHLIIPDQDCTPNTCTTKNEDKVFGVVDSLGIFVLGWIHTHPTQSCFMSSVDLHTHHSYQVMLNEAIAIVCAPKFDQMGIYRLTDPPGIPTIANCNKKGFHPHDEKNIYVQCGHSSQTKGHVIIRDGLPFDVQDLR</sequence>
<dbReference type="PANTHER" id="PTHR12947:SF13">
    <property type="entry name" value="FI19924P1"/>
    <property type="match status" value="1"/>
</dbReference>
<dbReference type="HOGENOM" id="CLU_023304_4_0_1"/>
<dbReference type="GO" id="GO:0005768">
    <property type="term" value="C:endosome"/>
    <property type="evidence" value="ECO:0007669"/>
    <property type="project" value="TreeGrafter"/>
</dbReference>
<evidence type="ECO:0000256" key="10">
    <source>
        <dbReference type="ARBA" id="ARBA00023049"/>
    </source>
</evidence>
<dbReference type="GeneID" id="34522453"/>
<dbReference type="FunFam" id="3.40.140.10:FF:000033">
    <property type="entry name" value="AMSH-like protease sst2"/>
    <property type="match status" value="1"/>
</dbReference>
<dbReference type="SUPFAM" id="SSF102712">
    <property type="entry name" value="JAB1/MPN domain"/>
    <property type="match status" value="1"/>
</dbReference>
<evidence type="ECO:0000256" key="3">
    <source>
        <dbReference type="ARBA" id="ARBA00022670"/>
    </source>
</evidence>
<organism evidence="16 17">
    <name type="scientific">Kuraishia capsulata CBS 1993</name>
    <dbReference type="NCBI Taxonomy" id="1382522"/>
    <lineage>
        <taxon>Eukaryota</taxon>
        <taxon>Fungi</taxon>
        <taxon>Dikarya</taxon>
        <taxon>Ascomycota</taxon>
        <taxon>Saccharomycotina</taxon>
        <taxon>Pichiomycetes</taxon>
        <taxon>Pichiales</taxon>
        <taxon>Pichiaceae</taxon>
        <taxon>Kuraishia</taxon>
    </lineage>
</organism>
<dbReference type="STRING" id="1382522.W6MQX0"/>
<evidence type="ECO:0000256" key="12">
    <source>
        <dbReference type="ARBA" id="ARBA00038426"/>
    </source>
</evidence>
<dbReference type="InterPro" id="IPR000555">
    <property type="entry name" value="JAMM/MPN+_dom"/>
</dbReference>
<keyword evidence="6" id="KW-0479">Metal-binding</keyword>
<dbReference type="EMBL" id="HG793130">
    <property type="protein sequence ID" value="CDK29076.1"/>
    <property type="molecule type" value="Genomic_DNA"/>
</dbReference>
<dbReference type="AlphaFoldDB" id="W6MQX0"/>
<comment type="cofactor">
    <cofactor evidence="1">
        <name>Zn(2+)</name>
        <dbReference type="ChEBI" id="CHEBI:29105"/>
    </cofactor>
</comment>
<dbReference type="GO" id="GO:0016020">
    <property type="term" value="C:membrane"/>
    <property type="evidence" value="ECO:0007669"/>
    <property type="project" value="TreeGrafter"/>
</dbReference>
<comment type="similarity">
    <text evidence="12">Belongs to the RFU1 family.</text>
</comment>
<evidence type="ECO:0000256" key="6">
    <source>
        <dbReference type="ARBA" id="ARBA00022723"/>
    </source>
</evidence>
<keyword evidence="8" id="KW-0378">Hydrolase</keyword>
<evidence type="ECO:0000313" key="16">
    <source>
        <dbReference type="EMBL" id="CDK29076.1"/>
    </source>
</evidence>
<comment type="similarity">
    <text evidence="2">Belongs to the peptidase M67C family.</text>
</comment>
<evidence type="ECO:0000256" key="1">
    <source>
        <dbReference type="ARBA" id="ARBA00001947"/>
    </source>
</evidence>
<keyword evidence="4" id="KW-0646">Protease inhibitor</keyword>
<comment type="function">
    <text evidence="11">Inhibitor of the DOA4 deubiquitinase involved in the regulation of protein degradation by the proteasome and maintenance of a normal level of free ubiquitin.</text>
</comment>
<evidence type="ECO:0000259" key="15">
    <source>
        <dbReference type="PROSITE" id="PS50249"/>
    </source>
</evidence>
<dbReference type="MEROPS" id="M67.A14"/>
<dbReference type="OrthoDB" id="3640at2759"/>
<dbReference type="InterPro" id="IPR044098">
    <property type="entry name" value="STAMBP/STALP-like_MPN"/>
</dbReference>
<keyword evidence="7" id="KW-0833">Ubl conjugation pathway</keyword>
<dbReference type="PANTHER" id="PTHR12947">
    <property type="entry name" value="AMSH-LIKE PROTEASE"/>
    <property type="match status" value="1"/>
</dbReference>
<dbReference type="RefSeq" id="XP_022461065.1">
    <property type="nucleotide sequence ID" value="XM_022606210.1"/>
</dbReference>
<name>W6MQX0_9ASCO</name>
<keyword evidence="5" id="KW-0789">Thiol protease inhibitor</keyword>
<dbReference type="GO" id="GO:0046872">
    <property type="term" value="F:metal ion binding"/>
    <property type="evidence" value="ECO:0007669"/>
    <property type="project" value="UniProtKB-KW"/>
</dbReference>
<dbReference type="GO" id="GO:0004869">
    <property type="term" value="F:cysteine-type endopeptidase inhibitor activity"/>
    <property type="evidence" value="ECO:0007669"/>
    <property type="project" value="UniProtKB-KW"/>
</dbReference>
<dbReference type="Proteomes" id="UP000019384">
    <property type="component" value="Unassembled WGS sequence"/>
</dbReference>
<keyword evidence="9" id="KW-0862">Zinc</keyword>
<evidence type="ECO:0000256" key="8">
    <source>
        <dbReference type="ARBA" id="ARBA00022801"/>
    </source>
</evidence>
<dbReference type="Gene3D" id="3.40.140.10">
    <property type="entry name" value="Cytidine Deaminase, domain 2"/>
    <property type="match status" value="1"/>
</dbReference>
<evidence type="ECO:0000256" key="13">
    <source>
        <dbReference type="ARBA" id="ARBA00039609"/>
    </source>
</evidence>
<dbReference type="PROSITE" id="PS50249">
    <property type="entry name" value="MPN"/>
    <property type="match status" value="1"/>
</dbReference>
<dbReference type="InterPro" id="IPR037518">
    <property type="entry name" value="MPN"/>
</dbReference>
<dbReference type="CDD" id="cd08066">
    <property type="entry name" value="MPN_AMSH_like"/>
    <property type="match status" value="1"/>
</dbReference>
<evidence type="ECO:0000256" key="2">
    <source>
        <dbReference type="ARBA" id="ARBA00010981"/>
    </source>
</evidence>